<dbReference type="InterPro" id="IPR011855">
    <property type="entry name" value="Phgtail_TP901_1"/>
</dbReference>
<evidence type="ECO:0008006" key="3">
    <source>
        <dbReference type="Google" id="ProtNLM"/>
    </source>
</evidence>
<dbReference type="KEGG" id="phal:H9I45_15150"/>
<gene>
    <name evidence="1" type="ORF">H9I45_15150</name>
</gene>
<keyword evidence="2" id="KW-1185">Reference proteome</keyword>
<dbReference type="Proteomes" id="UP000516764">
    <property type="component" value="Chromosome"/>
</dbReference>
<evidence type="ECO:0000313" key="1">
    <source>
        <dbReference type="EMBL" id="QOD60656.1"/>
    </source>
</evidence>
<proteinExistence type="predicted"/>
<name>A0A7L8AF65_9FLAO</name>
<evidence type="ECO:0000313" key="2">
    <source>
        <dbReference type="Proteomes" id="UP000516764"/>
    </source>
</evidence>
<dbReference type="OrthoDB" id="1444101at2"/>
<protein>
    <recommendedName>
        <fullName evidence="3">Phage tail protein</fullName>
    </recommendedName>
</protein>
<accession>A0A7L8AF65</accession>
<dbReference type="EMBL" id="CP061813">
    <property type="protein sequence ID" value="QOD60656.1"/>
    <property type="molecule type" value="Genomic_DNA"/>
</dbReference>
<dbReference type="AlphaFoldDB" id="A0A7L8AF65"/>
<reference evidence="1 2" key="1">
    <citation type="journal article" date="2016" name="Int. J. Syst. Evol. Microbiol.">
        <title>Polaribacter haliotis sp. nov., isolated from the gut of abalone Haliotis discus hannai.</title>
        <authorList>
            <person name="Kim Y.O."/>
            <person name="Park I.S."/>
            <person name="Park S."/>
            <person name="Nam B.H."/>
            <person name="Park J.M."/>
            <person name="Kim D.G."/>
            <person name="Yoon J.H."/>
        </authorList>
    </citation>
    <scope>NUCLEOTIDE SEQUENCE [LARGE SCALE GENOMIC DNA]</scope>
    <source>
        <strain evidence="1 2">KCTC 52418</strain>
    </source>
</reference>
<organism evidence="1 2">
    <name type="scientific">Polaribacter haliotis</name>
    <dbReference type="NCBI Taxonomy" id="1888915"/>
    <lineage>
        <taxon>Bacteria</taxon>
        <taxon>Pseudomonadati</taxon>
        <taxon>Bacteroidota</taxon>
        <taxon>Flavobacteriia</taxon>
        <taxon>Flavobacteriales</taxon>
        <taxon>Flavobacteriaceae</taxon>
    </lineage>
</organism>
<dbReference type="Pfam" id="PF06199">
    <property type="entry name" value="Phage_tail_2"/>
    <property type="match status" value="1"/>
</dbReference>
<dbReference type="RefSeq" id="WP_088354287.1">
    <property type="nucleotide sequence ID" value="NZ_CP061813.1"/>
</dbReference>
<sequence>MALDYNGNMRVKAGTKTILHEQESSFSMSVAMQEIATKDIVGKNYNPQDVEWSISGTGIADNSDASAQVDIKALMDALKAKDAVAIEMTDEVVGNLAISGNGYYESISIKATNKEKVTFDFSIKGIGEPAFALNA</sequence>